<evidence type="ECO:0008006" key="4">
    <source>
        <dbReference type="Google" id="ProtNLM"/>
    </source>
</evidence>
<evidence type="ECO:0000313" key="2">
    <source>
        <dbReference type="EMBL" id="WEB42126.1"/>
    </source>
</evidence>
<dbReference type="Proteomes" id="UP001218629">
    <property type="component" value="Chromosome"/>
</dbReference>
<proteinExistence type="predicted"/>
<gene>
    <name evidence="2" type="ORF">MOV08_24625</name>
</gene>
<sequence length="588" mass="66091">MRTPADDPRYQPGNGRPRRPYPHSYEPSELAASKVLKLRRILHRSGIVDLIEAQFAEQPGPPGYPIRLVLLGLLCANYERASSNLDDAFEIITFGTSERLQAELSIPTCDIEDQDAVNALYNRFHRAWTRMNRLLDAAPHQRRSRLPRAAGRKIAAQWNGKSGEQALRHLEELANRLVTAPVRTAFAKGLMRHWRGDTAIDTTAVPTWARHHTRKRSALEVSANWHYKGGGDREFGYSATLAIAAHADPDRAGRYPQLILGMVLHTPEKDMGRHAHYVSAVLAQLTELRGFTAADRAYTKLLPENFHRPMRALGFLPVLDFSKTQVADEAERNHQGAIAKVGRLFCPLTPRRLLDLYQQIRSAKNERERIPLREQLQEIESYALTRKDTLDDRGTERFSCPATKLNCPWAQEREGRGTPKKKRPVPVVIDLDSHRARATHPAARPTVEPPELPPDDRPKCCRQSSVTVQAHVMPRMRQELPWQTPSWALAYQTLRAHIEGGNGRLKSVDSALHARERRQPRGRVAQTLLSAITVMIHNIKELERYLAASKKSAVTGLDLEASDVLPPYPTAGETATPSSRSVGISRSP</sequence>
<organism evidence="2 3">
    <name type="scientific">Streptomyces yunnanensis</name>
    <dbReference type="NCBI Taxonomy" id="156453"/>
    <lineage>
        <taxon>Bacteria</taxon>
        <taxon>Bacillati</taxon>
        <taxon>Actinomycetota</taxon>
        <taxon>Actinomycetes</taxon>
        <taxon>Kitasatosporales</taxon>
        <taxon>Streptomycetaceae</taxon>
        <taxon>Streptomyces</taxon>
    </lineage>
</organism>
<feature type="region of interest" description="Disordered" evidence="1">
    <location>
        <begin position="436"/>
        <end position="459"/>
    </location>
</feature>
<feature type="compositionally biased region" description="Polar residues" evidence="1">
    <location>
        <begin position="573"/>
        <end position="588"/>
    </location>
</feature>
<feature type="region of interest" description="Disordered" evidence="1">
    <location>
        <begin position="562"/>
        <end position="588"/>
    </location>
</feature>
<name>A0ABY8ACX2_9ACTN</name>
<accession>A0ABY8ACX2</accession>
<reference evidence="2 3" key="1">
    <citation type="submission" date="2022-03" db="EMBL/GenBank/DDBJ databases">
        <title>Streptomyces yunnanensis P86,complete genome.</title>
        <authorList>
            <person name="Chen S."/>
            <person name="Zhang Q."/>
        </authorList>
    </citation>
    <scope>NUCLEOTIDE SEQUENCE [LARGE SCALE GENOMIC DNA]</scope>
    <source>
        <strain evidence="2 3">P86</strain>
    </source>
</reference>
<protein>
    <recommendedName>
        <fullName evidence="4">Transposase</fullName>
    </recommendedName>
</protein>
<feature type="region of interest" description="Disordered" evidence="1">
    <location>
        <begin position="1"/>
        <end position="25"/>
    </location>
</feature>
<dbReference type="EMBL" id="CP095749">
    <property type="protein sequence ID" value="WEB42126.1"/>
    <property type="molecule type" value="Genomic_DNA"/>
</dbReference>
<evidence type="ECO:0000256" key="1">
    <source>
        <dbReference type="SAM" id="MobiDB-lite"/>
    </source>
</evidence>
<keyword evidence="3" id="KW-1185">Reference proteome</keyword>
<dbReference type="RefSeq" id="WP_275308840.1">
    <property type="nucleotide sequence ID" value="NZ_CP095749.1"/>
</dbReference>
<evidence type="ECO:0000313" key="3">
    <source>
        <dbReference type="Proteomes" id="UP001218629"/>
    </source>
</evidence>